<feature type="non-terminal residue" evidence="5">
    <location>
        <position position="832"/>
    </location>
</feature>
<dbReference type="InterPro" id="IPR051937">
    <property type="entry name" value="R3H_domain_containing"/>
</dbReference>
<evidence type="ECO:0000256" key="2">
    <source>
        <dbReference type="SAM" id="MobiDB-lite"/>
    </source>
</evidence>
<feature type="compositionally biased region" description="Basic and acidic residues" evidence="2">
    <location>
        <begin position="12"/>
        <end position="27"/>
    </location>
</feature>
<dbReference type="SUPFAM" id="SSF82708">
    <property type="entry name" value="R3H domain"/>
    <property type="match status" value="1"/>
</dbReference>
<evidence type="ECO:0000313" key="5">
    <source>
        <dbReference type="EMBL" id="NWR79551.1"/>
    </source>
</evidence>
<feature type="compositionally biased region" description="Basic and acidic residues" evidence="2">
    <location>
        <begin position="278"/>
        <end position="289"/>
    </location>
</feature>
<evidence type="ECO:0000256" key="1">
    <source>
        <dbReference type="ARBA" id="ARBA00022553"/>
    </source>
</evidence>
<dbReference type="FunFam" id="3.30.1370.50:FF:000001">
    <property type="entry name" value="R3H domain-containing protein 2 isoform 1"/>
    <property type="match status" value="1"/>
</dbReference>
<evidence type="ECO:0000259" key="4">
    <source>
        <dbReference type="PROSITE" id="PS51673"/>
    </source>
</evidence>
<dbReference type="PANTHER" id="PTHR15672">
    <property type="entry name" value="CAMP-REGULATED PHOSPHOPROTEIN 21 RELATED R3H DOMAIN CONTAINING PROTEIN"/>
    <property type="match status" value="1"/>
</dbReference>
<dbReference type="PANTHER" id="PTHR15672:SF13">
    <property type="entry name" value="R3H DOMAIN-CONTAINING PROTEIN 2"/>
    <property type="match status" value="1"/>
</dbReference>
<feature type="non-terminal residue" evidence="5">
    <location>
        <position position="1"/>
    </location>
</feature>
<feature type="compositionally biased region" description="Low complexity" evidence="2">
    <location>
        <begin position="591"/>
        <end position="608"/>
    </location>
</feature>
<reference evidence="5 6" key="1">
    <citation type="submission" date="2019-09" db="EMBL/GenBank/DDBJ databases">
        <title>Bird 10,000 Genomes (B10K) Project - Family phase.</title>
        <authorList>
            <person name="Zhang G."/>
        </authorList>
    </citation>
    <scope>NUCLEOTIDE SEQUENCE [LARGE SCALE GENOMIC DNA]</scope>
    <source>
        <strain evidence="5">B10K-DU-017-25</strain>
        <tissue evidence="5">Mixed tissue sample</tissue>
    </source>
</reference>
<feature type="region of interest" description="Disordered" evidence="2">
    <location>
        <begin position="303"/>
        <end position="362"/>
    </location>
</feature>
<dbReference type="OrthoDB" id="278430at2759"/>
<feature type="compositionally biased region" description="Basic residues" evidence="2">
    <location>
        <begin position="59"/>
        <end position="72"/>
    </location>
</feature>
<feature type="domain" description="SUZ" evidence="4">
    <location>
        <begin position="234"/>
        <end position="304"/>
    </location>
</feature>
<accession>A0A7K5A786</accession>
<dbReference type="InterPro" id="IPR024771">
    <property type="entry name" value="SUZ"/>
</dbReference>
<sequence length="832" mass="91752">MSSSNTTQESLEIMKESEKKVVEESVNKTKYLSRSPSKEEVEKDVGEEVSVRQESQRRTSSHGHARKRAKSNSKLKLVRSLAVCEESSSPFVDGLLESQDIIQLHVSCPSDKEEEKSTKDGAEKEEKDKNKEKAPRKMLSRDSSQEYTDSTGIDLHEFLVNTLKKNPRDRMMLLKLEQEILDFISDNNNQFKKFPQMTSYHRMLLHRVAAYFGMDHNVDQTGKAVIINKTSNTRIPEQRFSEHIKDEKNAEFPQRFILKRDDTSMDRDDNQIRLPLQDGRRSKSIEEREEEYQRVRERIFARETGQNGYLTDSRGNRDSLNRASGSRQSSTESEIKTLEPRPWSSTDSDGSIRNLRPPVTKASSFSGISILTRGDSIGSSKGGTASRTARSGLVLGAPEACSQSSSQPSRGLLPCTAQQPQPQPPQQPPPQPQGLPAAAQQQPAMSNHMMSQPVPALQPVQYSPSSCPQVLLPVSPPQQYNLADELSNPFGQISLSRQGSTEAPDPSSAMFQSSLISQHPQQTGFIMATPGQPIPTSSYSASGHTAPTQQVLQPQNYIQPPQQIQVSYYPPGQYPNSSQQYRSLSHPVAYSSQRTQQLPQQSQQPGLQPMMSNQQQTYQGVMGMQQAQPPGLLNSQRNSMGGQMQSVMGVQQAQPPGLLSSQRSGLGSQMQGLMVQYTPLPSYQVPVGSESQSVVQQPFQQPVLVPASQSVQGGLQAGGVPIYYSVIPTAQQNGTSPSVGFLQPPGSEQYPMPQSPSPCSPPQLQQQYSGVSPSGPGVVVMQLNVPNGPQAPQNPPVVQWSHCKYYSLDQRGQKPGDLYNPDTSAQVLRRLG</sequence>
<feature type="compositionally biased region" description="Polar residues" evidence="2">
    <location>
        <begin position="1"/>
        <end position="10"/>
    </location>
</feature>
<dbReference type="AlphaFoldDB" id="A0A7K5A786"/>
<feature type="compositionally biased region" description="Basic and acidic residues" evidence="2">
    <location>
        <begin position="260"/>
        <end position="271"/>
    </location>
</feature>
<organism evidence="5 6">
    <name type="scientific">Centropus unirufus</name>
    <dbReference type="NCBI Taxonomy" id="1118519"/>
    <lineage>
        <taxon>Eukaryota</taxon>
        <taxon>Metazoa</taxon>
        <taxon>Chordata</taxon>
        <taxon>Craniata</taxon>
        <taxon>Vertebrata</taxon>
        <taxon>Euteleostomi</taxon>
        <taxon>Archelosauria</taxon>
        <taxon>Archosauria</taxon>
        <taxon>Dinosauria</taxon>
        <taxon>Saurischia</taxon>
        <taxon>Theropoda</taxon>
        <taxon>Coelurosauria</taxon>
        <taxon>Aves</taxon>
        <taxon>Neognathae</taxon>
        <taxon>Neoaves</taxon>
        <taxon>Otidimorphae</taxon>
        <taxon>Cuculiformes</taxon>
        <taxon>Centropidae</taxon>
        <taxon>Centropus</taxon>
    </lineage>
</organism>
<dbReference type="PROSITE" id="PS51061">
    <property type="entry name" value="R3H"/>
    <property type="match status" value="1"/>
</dbReference>
<dbReference type="SMART" id="SM00393">
    <property type="entry name" value="R3H"/>
    <property type="match status" value="1"/>
</dbReference>
<feature type="region of interest" description="Disordered" evidence="2">
    <location>
        <begin position="398"/>
        <end position="449"/>
    </location>
</feature>
<proteinExistence type="predicted"/>
<evidence type="ECO:0000259" key="3">
    <source>
        <dbReference type="PROSITE" id="PS51061"/>
    </source>
</evidence>
<keyword evidence="6" id="KW-1185">Reference proteome</keyword>
<dbReference type="Proteomes" id="UP000517892">
    <property type="component" value="Unassembled WGS sequence"/>
</dbReference>
<feature type="region of interest" description="Disordered" evidence="2">
    <location>
        <begin position="260"/>
        <end position="289"/>
    </location>
</feature>
<evidence type="ECO:0000313" key="6">
    <source>
        <dbReference type="Proteomes" id="UP000517892"/>
    </source>
</evidence>
<feature type="region of interest" description="Disordered" evidence="2">
    <location>
        <begin position="735"/>
        <end position="771"/>
    </location>
</feature>
<feature type="region of interest" description="Disordered" evidence="2">
    <location>
        <begin position="107"/>
        <end position="148"/>
    </location>
</feature>
<feature type="domain" description="R3H" evidence="3">
    <location>
        <begin position="170"/>
        <end position="233"/>
    </location>
</feature>
<dbReference type="GO" id="GO:0003676">
    <property type="term" value="F:nucleic acid binding"/>
    <property type="evidence" value="ECO:0007669"/>
    <property type="project" value="UniProtKB-UniRule"/>
</dbReference>
<protein>
    <submittedName>
        <fullName evidence="5">R3HD2 protein</fullName>
    </submittedName>
</protein>
<gene>
    <name evidence="5" type="primary">R3hdm2</name>
    <name evidence="5" type="ORF">CENUNI_R14076</name>
</gene>
<dbReference type="Gene3D" id="3.30.1370.50">
    <property type="entry name" value="R3H-like domain"/>
    <property type="match status" value="1"/>
</dbReference>
<dbReference type="InterPro" id="IPR036867">
    <property type="entry name" value="R3H_dom_sf"/>
</dbReference>
<dbReference type="CDD" id="cd02642">
    <property type="entry name" value="R3H_encore_like"/>
    <property type="match status" value="1"/>
</dbReference>
<dbReference type="Pfam" id="PF12752">
    <property type="entry name" value="SUZ"/>
    <property type="match status" value="1"/>
</dbReference>
<dbReference type="PROSITE" id="PS51673">
    <property type="entry name" value="SUZ"/>
    <property type="match status" value="1"/>
</dbReference>
<feature type="compositionally biased region" description="Basic and acidic residues" evidence="2">
    <location>
        <begin position="36"/>
        <end position="57"/>
    </location>
</feature>
<dbReference type="InterPro" id="IPR001374">
    <property type="entry name" value="R3H_dom"/>
</dbReference>
<feature type="compositionally biased region" description="Polar residues" evidence="2">
    <location>
        <begin position="321"/>
        <end position="332"/>
    </location>
</feature>
<dbReference type="Pfam" id="PF01424">
    <property type="entry name" value="R3H"/>
    <property type="match status" value="1"/>
</dbReference>
<name>A0A7K5A786_9AVES</name>
<keyword evidence="1" id="KW-0597">Phosphoprotein</keyword>
<feature type="compositionally biased region" description="Low complexity" evidence="2">
    <location>
        <begin position="762"/>
        <end position="771"/>
    </location>
</feature>
<dbReference type="EMBL" id="VYZI01000821">
    <property type="protein sequence ID" value="NWR79551.1"/>
    <property type="molecule type" value="Genomic_DNA"/>
</dbReference>
<feature type="compositionally biased region" description="Polar residues" evidence="2">
    <location>
        <begin position="574"/>
        <end position="583"/>
    </location>
</feature>
<feature type="region of interest" description="Disordered" evidence="2">
    <location>
        <begin position="566"/>
        <end position="608"/>
    </location>
</feature>
<feature type="compositionally biased region" description="Pro residues" evidence="2">
    <location>
        <begin position="421"/>
        <end position="433"/>
    </location>
</feature>
<comment type="caution">
    <text evidence="5">The sequence shown here is derived from an EMBL/GenBank/DDBJ whole genome shotgun (WGS) entry which is preliminary data.</text>
</comment>
<feature type="compositionally biased region" description="Basic and acidic residues" evidence="2">
    <location>
        <begin position="110"/>
        <end position="144"/>
    </location>
</feature>
<feature type="compositionally biased region" description="Low complexity" evidence="2">
    <location>
        <begin position="434"/>
        <end position="444"/>
    </location>
</feature>
<feature type="region of interest" description="Disordered" evidence="2">
    <location>
        <begin position="1"/>
        <end position="72"/>
    </location>
</feature>